<proteinExistence type="predicted"/>
<keyword evidence="3" id="KW-0597">Phosphoprotein</keyword>
<feature type="domain" description="Response regulatory" evidence="4">
    <location>
        <begin position="6"/>
        <end position="123"/>
    </location>
</feature>
<dbReference type="FunFam" id="3.30.70.270:FF:000001">
    <property type="entry name" value="Diguanylate cyclase domain protein"/>
    <property type="match status" value="1"/>
</dbReference>
<dbReference type="SUPFAM" id="SSF52172">
    <property type="entry name" value="CheY-like"/>
    <property type="match status" value="1"/>
</dbReference>
<dbReference type="InterPro" id="IPR043128">
    <property type="entry name" value="Rev_trsase/Diguanyl_cyclase"/>
</dbReference>
<dbReference type="Gene3D" id="3.30.70.270">
    <property type="match status" value="1"/>
</dbReference>
<protein>
    <recommendedName>
        <fullName evidence="1">diguanylate cyclase</fullName>
        <ecNumber evidence="1">2.7.7.65</ecNumber>
    </recommendedName>
</protein>
<dbReference type="InterPro" id="IPR050469">
    <property type="entry name" value="Diguanylate_Cyclase"/>
</dbReference>
<evidence type="ECO:0000259" key="4">
    <source>
        <dbReference type="PROSITE" id="PS50110"/>
    </source>
</evidence>
<dbReference type="EC" id="2.7.7.65" evidence="1"/>
<accession>A0A5C5UV53</accession>
<name>A0A5C5UV53_9BACT</name>
<dbReference type="NCBIfam" id="TIGR00254">
    <property type="entry name" value="GGDEF"/>
    <property type="match status" value="1"/>
</dbReference>
<dbReference type="Pfam" id="PF00990">
    <property type="entry name" value="GGDEF"/>
    <property type="match status" value="1"/>
</dbReference>
<organism evidence="6 7">
    <name type="scientific">Blastopirellula retiformator</name>
    <dbReference type="NCBI Taxonomy" id="2527970"/>
    <lineage>
        <taxon>Bacteria</taxon>
        <taxon>Pseudomonadati</taxon>
        <taxon>Planctomycetota</taxon>
        <taxon>Planctomycetia</taxon>
        <taxon>Pirellulales</taxon>
        <taxon>Pirellulaceae</taxon>
        <taxon>Blastopirellula</taxon>
    </lineage>
</organism>
<evidence type="ECO:0000313" key="7">
    <source>
        <dbReference type="Proteomes" id="UP000318878"/>
    </source>
</evidence>
<evidence type="ECO:0000259" key="5">
    <source>
        <dbReference type="PROSITE" id="PS50887"/>
    </source>
</evidence>
<dbReference type="PROSITE" id="PS50110">
    <property type="entry name" value="RESPONSE_REGULATORY"/>
    <property type="match status" value="1"/>
</dbReference>
<feature type="modified residue" description="4-aspartylphosphate" evidence="3">
    <location>
        <position position="58"/>
    </location>
</feature>
<dbReference type="GO" id="GO:0052621">
    <property type="term" value="F:diguanylate cyclase activity"/>
    <property type="evidence" value="ECO:0007669"/>
    <property type="project" value="UniProtKB-EC"/>
</dbReference>
<dbReference type="InterPro" id="IPR000160">
    <property type="entry name" value="GGDEF_dom"/>
</dbReference>
<dbReference type="PANTHER" id="PTHR45138:SF9">
    <property type="entry name" value="DIGUANYLATE CYCLASE DGCM-RELATED"/>
    <property type="match status" value="1"/>
</dbReference>
<dbReference type="GO" id="GO:0000160">
    <property type="term" value="P:phosphorelay signal transduction system"/>
    <property type="evidence" value="ECO:0007669"/>
    <property type="project" value="InterPro"/>
</dbReference>
<dbReference type="InterPro" id="IPR029787">
    <property type="entry name" value="Nucleotide_cyclase"/>
</dbReference>
<dbReference type="PANTHER" id="PTHR45138">
    <property type="entry name" value="REGULATORY COMPONENTS OF SENSORY TRANSDUCTION SYSTEM"/>
    <property type="match status" value="1"/>
</dbReference>
<dbReference type="OrthoDB" id="244535at2"/>
<dbReference type="Pfam" id="PF00072">
    <property type="entry name" value="Response_reg"/>
    <property type="match status" value="1"/>
</dbReference>
<dbReference type="GO" id="GO:1902201">
    <property type="term" value="P:negative regulation of bacterial-type flagellum-dependent cell motility"/>
    <property type="evidence" value="ECO:0007669"/>
    <property type="project" value="TreeGrafter"/>
</dbReference>
<dbReference type="Gene3D" id="3.40.50.2300">
    <property type="match status" value="1"/>
</dbReference>
<dbReference type="CDD" id="cd01949">
    <property type="entry name" value="GGDEF"/>
    <property type="match status" value="1"/>
</dbReference>
<dbReference type="RefSeq" id="WP_146437011.1">
    <property type="nucleotide sequence ID" value="NZ_SJPF01000008.1"/>
</dbReference>
<evidence type="ECO:0000256" key="1">
    <source>
        <dbReference type="ARBA" id="ARBA00012528"/>
    </source>
</evidence>
<evidence type="ECO:0000313" key="6">
    <source>
        <dbReference type="EMBL" id="TWT29527.1"/>
    </source>
</evidence>
<dbReference type="CDD" id="cd00156">
    <property type="entry name" value="REC"/>
    <property type="match status" value="1"/>
</dbReference>
<dbReference type="AlphaFoldDB" id="A0A5C5UV53"/>
<dbReference type="SUPFAM" id="SSF55073">
    <property type="entry name" value="Nucleotide cyclase"/>
    <property type="match status" value="1"/>
</dbReference>
<dbReference type="SMART" id="SM00267">
    <property type="entry name" value="GGDEF"/>
    <property type="match status" value="1"/>
</dbReference>
<feature type="domain" description="GGDEF" evidence="5">
    <location>
        <begin position="167"/>
        <end position="299"/>
    </location>
</feature>
<dbReference type="EMBL" id="SJPF01000008">
    <property type="protein sequence ID" value="TWT29527.1"/>
    <property type="molecule type" value="Genomic_DNA"/>
</dbReference>
<dbReference type="SMART" id="SM00448">
    <property type="entry name" value="REC"/>
    <property type="match status" value="1"/>
</dbReference>
<reference evidence="6 7" key="1">
    <citation type="submission" date="2019-02" db="EMBL/GenBank/DDBJ databases">
        <title>Deep-cultivation of Planctomycetes and their phenomic and genomic characterization uncovers novel biology.</title>
        <authorList>
            <person name="Wiegand S."/>
            <person name="Jogler M."/>
            <person name="Boedeker C."/>
            <person name="Pinto D."/>
            <person name="Vollmers J."/>
            <person name="Rivas-Marin E."/>
            <person name="Kohn T."/>
            <person name="Peeters S.H."/>
            <person name="Heuer A."/>
            <person name="Rast P."/>
            <person name="Oberbeckmann S."/>
            <person name="Bunk B."/>
            <person name="Jeske O."/>
            <person name="Meyerdierks A."/>
            <person name="Storesund J.E."/>
            <person name="Kallscheuer N."/>
            <person name="Luecker S."/>
            <person name="Lage O.M."/>
            <person name="Pohl T."/>
            <person name="Merkel B.J."/>
            <person name="Hornburger P."/>
            <person name="Mueller R.-W."/>
            <person name="Bruemmer F."/>
            <person name="Labrenz M."/>
            <person name="Spormann A.M."/>
            <person name="Op Den Camp H."/>
            <person name="Overmann J."/>
            <person name="Amann R."/>
            <person name="Jetten M.S.M."/>
            <person name="Mascher T."/>
            <person name="Medema M.H."/>
            <person name="Devos D.P."/>
            <person name="Kaster A.-K."/>
            <person name="Ovreas L."/>
            <person name="Rohde M."/>
            <person name="Galperin M.Y."/>
            <person name="Jogler C."/>
        </authorList>
    </citation>
    <scope>NUCLEOTIDE SEQUENCE [LARGE SCALE GENOMIC DNA]</scope>
    <source>
        <strain evidence="6 7">Enr8</strain>
    </source>
</reference>
<dbReference type="Proteomes" id="UP000318878">
    <property type="component" value="Unassembled WGS sequence"/>
</dbReference>
<dbReference type="InterPro" id="IPR011006">
    <property type="entry name" value="CheY-like_superfamily"/>
</dbReference>
<dbReference type="PROSITE" id="PS50887">
    <property type="entry name" value="GGDEF"/>
    <property type="match status" value="1"/>
</dbReference>
<comment type="caution">
    <text evidence="6">The sequence shown here is derived from an EMBL/GenBank/DDBJ whole genome shotgun (WGS) entry which is preliminary data.</text>
</comment>
<keyword evidence="7" id="KW-1185">Reference proteome</keyword>
<evidence type="ECO:0000256" key="2">
    <source>
        <dbReference type="ARBA" id="ARBA00034247"/>
    </source>
</evidence>
<comment type="catalytic activity">
    <reaction evidence="2">
        <text>2 GTP = 3',3'-c-di-GMP + 2 diphosphate</text>
        <dbReference type="Rhea" id="RHEA:24898"/>
        <dbReference type="ChEBI" id="CHEBI:33019"/>
        <dbReference type="ChEBI" id="CHEBI:37565"/>
        <dbReference type="ChEBI" id="CHEBI:58805"/>
        <dbReference type="EC" id="2.7.7.65"/>
    </reaction>
</comment>
<dbReference type="GO" id="GO:0005886">
    <property type="term" value="C:plasma membrane"/>
    <property type="evidence" value="ECO:0007669"/>
    <property type="project" value="TreeGrafter"/>
</dbReference>
<dbReference type="GO" id="GO:0043709">
    <property type="term" value="P:cell adhesion involved in single-species biofilm formation"/>
    <property type="evidence" value="ECO:0007669"/>
    <property type="project" value="TreeGrafter"/>
</dbReference>
<dbReference type="InterPro" id="IPR001789">
    <property type="entry name" value="Sig_transdc_resp-reg_receiver"/>
</dbReference>
<gene>
    <name evidence="6" type="primary">pleD_7</name>
    <name evidence="6" type="ORF">Enr8_50440</name>
</gene>
<evidence type="ECO:0000256" key="3">
    <source>
        <dbReference type="PROSITE-ProRule" id="PRU00169"/>
    </source>
</evidence>
<sequence length="320" mass="35693">MTDAIRVLYVEDHDSDARIIQYLLEGCVEENFSVEWVDTLAKAIAAIHDHPLDLIIADLGLPDGQGLSNVQRLHEAAPTTTIVVLTADDDGADAIESIRYGAQEYLSKQSLRRETLIRTIRHSLVRQERLMTAQAQAMTDALTGIGNRRAFEREMDRRLHDFRRSNVHFCLAIFDVDFFKKVNDAWGHDVGDNTLRVVGRTLVNELRATDLSSRLGGEEFAAILAGCRLEDACRVSNRIRGTISEQCRLQVKPEFSLTLSGGVAEVQVGDDLETLYNRADEALYSAKENGRNRCMVHDGKGIVPLESLTAADHRTPILHS</sequence>